<dbReference type="EMBL" id="PP848837">
    <property type="protein sequence ID" value="XCG95759.1"/>
    <property type="molecule type" value="Genomic_DNA"/>
</dbReference>
<organism evidence="1">
    <name type="scientific">Klebsiella phage vB_Kpn13-P2</name>
    <dbReference type="NCBI Taxonomy" id="3230841"/>
    <lineage>
        <taxon>Viruses</taxon>
    </lineage>
</organism>
<evidence type="ECO:0000313" key="1">
    <source>
        <dbReference type="EMBL" id="XCG95759.1"/>
    </source>
</evidence>
<protein>
    <submittedName>
        <fullName evidence="1">Uncharacterized protein</fullName>
    </submittedName>
</protein>
<gene>
    <name evidence="1" type="ORF">vBKpn13P2_63</name>
</gene>
<accession>A0AAU8EC52</accession>
<sequence>MAQELLNWQQRVVDDLEDLQDKYSKLSTFLRDTPADSIDQVDRVLMFDQQQAMMQYINVLSARVRRFL</sequence>
<name>A0AAU8EC52_9VIRU</name>
<proteinExistence type="predicted"/>
<dbReference type="Pfam" id="PF21825">
    <property type="entry name" value="crAss001_48"/>
    <property type="match status" value="1"/>
</dbReference>
<reference evidence="1" key="1">
    <citation type="submission" date="2024-05" db="EMBL/GenBank/DDBJ databases">
        <authorList>
            <person name="Ferriol-Gonzalez C."/>
            <person name="Concha-Eloko R."/>
            <person name="Bernabeu-Gimeno M."/>
            <person name="Fernandez-Cuenca F."/>
            <person name="Canada-Garcia J.E."/>
            <person name="Garcia-Cobos S."/>
            <person name="Sanjuan R."/>
            <person name="Domingo-Calap P."/>
        </authorList>
    </citation>
    <scope>NUCLEOTIDE SEQUENCE</scope>
</reference>
<dbReference type="InterPro" id="IPR054052">
    <property type="entry name" value="Y16Q-like"/>
</dbReference>